<evidence type="ECO:0000313" key="1">
    <source>
        <dbReference type="EMBL" id="QUS37455.1"/>
    </source>
</evidence>
<keyword evidence="2" id="KW-1185">Reference proteome</keyword>
<accession>A0ABX8A5C4</accession>
<dbReference type="EMBL" id="CP036498">
    <property type="protein sequence ID" value="QUS37455.1"/>
    <property type="molecule type" value="Genomic_DNA"/>
</dbReference>
<evidence type="ECO:0000313" key="2">
    <source>
        <dbReference type="Proteomes" id="UP000682843"/>
    </source>
</evidence>
<sequence>MPMTFSEFDLQRDETVHLSLARAFDAAWEPFIMHEGESVDTDDNRRRLAERIVALARSGQTDEDELGEAGLTYMRVLTEAARLSERIRDMPSPELVPQDADHQSFGNDAVEAMSSALDLCIEELPLSIPADAVQLLSSSIVDEAARGERDPERLQFHAMATLMSRQ</sequence>
<proteinExistence type="predicted"/>
<gene>
    <name evidence="1" type="ORF">RPMA_00135</name>
</gene>
<dbReference type="Proteomes" id="UP000682843">
    <property type="component" value="Chromosome"/>
</dbReference>
<reference evidence="1 2" key="1">
    <citation type="submission" date="2019-02" db="EMBL/GenBank/DDBJ databases">
        <title>Emended description of the genus Rhodopseudomonas and description of Rhodopseudomonas albus sp. nov., a non-phototrophic, heavy-metal-tolerant bacterium isolated from garden soil.</title>
        <authorList>
            <person name="Bao Z."/>
            <person name="Cao W.W."/>
            <person name="Sato Y."/>
            <person name="Nishizawa T."/>
            <person name="Zhao J."/>
            <person name="Guo Y."/>
            <person name="Ohta H."/>
        </authorList>
    </citation>
    <scope>NUCLEOTIDE SEQUENCE [LARGE SCALE GENOMIC DNA]</scope>
    <source>
        <strain evidence="1 2">SK50-23</strain>
    </source>
</reference>
<dbReference type="RefSeq" id="WP_211910943.1">
    <property type="nucleotide sequence ID" value="NZ_CP036498.1"/>
</dbReference>
<name>A0ABX8A5C4_9BRAD</name>
<protein>
    <submittedName>
        <fullName evidence="1">Uncharacterized protein</fullName>
    </submittedName>
</protein>
<organism evidence="1 2">
    <name type="scientific">Tardiphaga alba</name>
    <dbReference type="NCBI Taxonomy" id="340268"/>
    <lineage>
        <taxon>Bacteria</taxon>
        <taxon>Pseudomonadati</taxon>
        <taxon>Pseudomonadota</taxon>
        <taxon>Alphaproteobacteria</taxon>
        <taxon>Hyphomicrobiales</taxon>
        <taxon>Nitrobacteraceae</taxon>
        <taxon>Tardiphaga</taxon>
    </lineage>
</organism>